<evidence type="ECO:0000313" key="13">
    <source>
        <dbReference type="Proteomes" id="UP000186132"/>
    </source>
</evidence>
<dbReference type="HAMAP" id="MF_00161">
    <property type="entry name" value="LspA"/>
    <property type="match status" value="1"/>
</dbReference>
<dbReference type="PROSITE" id="PS00855">
    <property type="entry name" value="SPASE_II"/>
    <property type="match status" value="1"/>
</dbReference>
<dbReference type="AlphaFoldDB" id="A0A1M5LAR3"/>
<evidence type="ECO:0000256" key="9">
    <source>
        <dbReference type="HAMAP-Rule" id="MF_00161"/>
    </source>
</evidence>
<keyword evidence="7 9" id="KW-1133">Transmembrane helix</keyword>
<feature type="transmembrane region" description="Helical" evidence="9">
    <location>
        <begin position="18"/>
        <end position="41"/>
    </location>
</feature>
<dbReference type="PANTHER" id="PTHR33695:SF1">
    <property type="entry name" value="LIPOPROTEIN SIGNAL PEPTIDASE"/>
    <property type="match status" value="1"/>
</dbReference>
<evidence type="ECO:0000256" key="3">
    <source>
        <dbReference type="ARBA" id="ARBA00022670"/>
    </source>
</evidence>
<dbReference type="UniPathway" id="UPA00665"/>
<dbReference type="GO" id="GO:0005886">
    <property type="term" value="C:plasma membrane"/>
    <property type="evidence" value="ECO:0007669"/>
    <property type="project" value="UniProtKB-SubCell"/>
</dbReference>
<keyword evidence="8 9" id="KW-0472">Membrane</keyword>
<proteinExistence type="inferred from homology"/>
<dbReference type="STRING" id="1206085.SAMN05443575_2402"/>
<gene>
    <name evidence="9" type="primary">lspA</name>
    <name evidence="12" type="ORF">SAMN05443575_2402</name>
</gene>
<comment type="subcellular location">
    <subcellularLocation>
        <location evidence="9">Cell membrane</location>
        <topology evidence="9">Multi-pass membrane protein</topology>
    </subcellularLocation>
</comment>
<dbReference type="EC" id="3.4.23.36" evidence="9"/>
<dbReference type="Pfam" id="PF01252">
    <property type="entry name" value="Peptidase_A8"/>
    <property type="match status" value="1"/>
</dbReference>
<comment type="catalytic activity">
    <reaction evidence="9 10">
        <text>Release of signal peptides from bacterial membrane prolipoproteins. Hydrolyzes -Xaa-Yaa-Zaa-|-(S,diacylglyceryl)Cys-, in which Xaa is hydrophobic (preferably Leu), and Yaa (Ala or Ser) and Zaa (Gly or Ala) have small, neutral side chains.</text>
        <dbReference type="EC" id="3.4.23.36"/>
    </reaction>
</comment>
<protein>
    <recommendedName>
        <fullName evidence="9">Lipoprotein signal peptidase</fullName>
        <ecNumber evidence="9">3.4.23.36</ecNumber>
    </recommendedName>
    <alternativeName>
        <fullName evidence="9">Prolipoprotein signal peptidase</fullName>
    </alternativeName>
    <alternativeName>
        <fullName evidence="9">Signal peptidase II</fullName>
        <shortName evidence="9">SPase II</shortName>
    </alternativeName>
</protein>
<dbReference type="InterPro" id="IPR001872">
    <property type="entry name" value="Peptidase_A8"/>
</dbReference>
<feature type="transmembrane region" description="Helical" evidence="9">
    <location>
        <begin position="67"/>
        <end position="91"/>
    </location>
</feature>
<sequence>MVTSDVPAAATPVRRRRIVLFAAVAVLVLGLDVASKIVVVAQLPPTHRPVRILGGVLYLQQTRNSGAAFSLGTGFTVILTAVAVIVAVVIIRTAKRLRSVGWAIAFGLILGGAVGNLVDRFFRDPGIGRGHVVDWLSAFAPDAQRWPIFNLADSGIVVGAVLAGVLALAGVEFDGRRHVRAERDEA</sequence>
<evidence type="ECO:0000313" key="12">
    <source>
        <dbReference type="EMBL" id="SHG62192.1"/>
    </source>
</evidence>
<keyword evidence="13" id="KW-1185">Reference proteome</keyword>
<feature type="active site" evidence="9">
    <location>
        <position position="153"/>
    </location>
</feature>
<keyword evidence="6 9" id="KW-0378">Hydrolase</keyword>
<evidence type="ECO:0000256" key="10">
    <source>
        <dbReference type="RuleBase" id="RU000594"/>
    </source>
</evidence>
<reference evidence="12 13" key="1">
    <citation type="submission" date="2016-11" db="EMBL/GenBank/DDBJ databases">
        <authorList>
            <person name="Jaros S."/>
            <person name="Januszkiewicz K."/>
            <person name="Wedrychowicz H."/>
        </authorList>
    </citation>
    <scope>NUCLEOTIDE SEQUENCE [LARGE SCALE GENOMIC DNA]</scope>
    <source>
        <strain evidence="12 13">DSM 45627</strain>
    </source>
</reference>
<dbReference type="PRINTS" id="PR00781">
    <property type="entry name" value="LIPOSIGPTASE"/>
</dbReference>
<dbReference type="GO" id="GO:0004190">
    <property type="term" value="F:aspartic-type endopeptidase activity"/>
    <property type="evidence" value="ECO:0007669"/>
    <property type="project" value="UniProtKB-UniRule"/>
</dbReference>
<dbReference type="GO" id="GO:0006508">
    <property type="term" value="P:proteolysis"/>
    <property type="evidence" value="ECO:0007669"/>
    <property type="project" value="UniProtKB-KW"/>
</dbReference>
<evidence type="ECO:0000256" key="4">
    <source>
        <dbReference type="ARBA" id="ARBA00022692"/>
    </source>
</evidence>
<evidence type="ECO:0000256" key="1">
    <source>
        <dbReference type="ARBA" id="ARBA00006139"/>
    </source>
</evidence>
<feature type="transmembrane region" description="Helical" evidence="9">
    <location>
        <begin position="155"/>
        <end position="173"/>
    </location>
</feature>
<dbReference type="PANTHER" id="PTHR33695">
    <property type="entry name" value="LIPOPROTEIN SIGNAL PEPTIDASE"/>
    <property type="match status" value="1"/>
</dbReference>
<evidence type="ECO:0000256" key="5">
    <source>
        <dbReference type="ARBA" id="ARBA00022750"/>
    </source>
</evidence>
<evidence type="ECO:0000256" key="8">
    <source>
        <dbReference type="ARBA" id="ARBA00023136"/>
    </source>
</evidence>
<keyword evidence="3 9" id="KW-0645">Protease</keyword>
<name>A0A1M5LAR3_9ACTN</name>
<keyword evidence="4 9" id="KW-0812">Transmembrane</keyword>
<organism evidence="12 13">
    <name type="scientific">Jatrophihabitans endophyticus</name>
    <dbReference type="NCBI Taxonomy" id="1206085"/>
    <lineage>
        <taxon>Bacteria</taxon>
        <taxon>Bacillati</taxon>
        <taxon>Actinomycetota</taxon>
        <taxon>Actinomycetes</taxon>
        <taxon>Jatrophihabitantales</taxon>
        <taxon>Jatrophihabitantaceae</taxon>
        <taxon>Jatrophihabitans</taxon>
    </lineage>
</organism>
<dbReference type="NCBIfam" id="TIGR00077">
    <property type="entry name" value="lspA"/>
    <property type="match status" value="1"/>
</dbReference>
<comment type="pathway">
    <text evidence="9">Protein modification; lipoprotein biosynthesis (signal peptide cleavage).</text>
</comment>
<evidence type="ECO:0000256" key="2">
    <source>
        <dbReference type="ARBA" id="ARBA00022475"/>
    </source>
</evidence>
<feature type="transmembrane region" description="Helical" evidence="9">
    <location>
        <begin position="100"/>
        <end position="118"/>
    </location>
</feature>
<comment type="similarity">
    <text evidence="1 9 11">Belongs to the peptidase A8 family.</text>
</comment>
<evidence type="ECO:0000256" key="7">
    <source>
        <dbReference type="ARBA" id="ARBA00022989"/>
    </source>
</evidence>
<dbReference type="Proteomes" id="UP000186132">
    <property type="component" value="Unassembled WGS sequence"/>
</dbReference>
<comment type="function">
    <text evidence="9 10">This protein specifically catalyzes the removal of signal peptides from prolipoproteins.</text>
</comment>
<keyword evidence="5 9" id="KW-0064">Aspartyl protease</keyword>
<keyword evidence="2 9" id="KW-1003">Cell membrane</keyword>
<dbReference type="EMBL" id="FQVU01000003">
    <property type="protein sequence ID" value="SHG62192.1"/>
    <property type="molecule type" value="Genomic_DNA"/>
</dbReference>
<evidence type="ECO:0000256" key="11">
    <source>
        <dbReference type="RuleBase" id="RU004181"/>
    </source>
</evidence>
<feature type="active site" evidence="9">
    <location>
        <position position="134"/>
    </location>
</feature>
<evidence type="ECO:0000256" key="6">
    <source>
        <dbReference type="ARBA" id="ARBA00022801"/>
    </source>
</evidence>
<accession>A0A1M5LAR3</accession>